<accession>A0A4Q1BUU5</accession>
<dbReference type="Gene3D" id="3.40.50.850">
    <property type="entry name" value="Isochorismatase-like"/>
    <property type="match status" value="1"/>
</dbReference>
<gene>
    <name evidence="9" type="ORF">M231_01007</name>
</gene>
<dbReference type="SUPFAM" id="SSF52499">
    <property type="entry name" value="Isochorismatase-like hydrolases"/>
    <property type="match status" value="1"/>
</dbReference>
<evidence type="ECO:0000256" key="7">
    <source>
        <dbReference type="ARBA" id="ARBA00043224"/>
    </source>
</evidence>
<evidence type="ECO:0000256" key="5">
    <source>
        <dbReference type="ARBA" id="ARBA00037900"/>
    </source>
</evidence>
<dbReference type="GO" id="GO:0019363">
    <property type="term" value="P:pyridine nucleotide biosynthetic process"/>
    <property type="evidence" value="ECO:0007669"/>
    <property type="project" value="UniProtKB-KW"/>
</dbReference>
<proteinExistence type="inferred from homology"/>
<reference evidence="9 10" key="1">
    <citation type="submission" date="2016-06" db="EMBL/GenBank/DDBJ databases">
        <title>Evolution of pathogenesis and genome organization in the Tremellales.</title>
        <authorList>
            <person name="Cuomo C."/>
            <person name="Litvintseva A."/>
            <person name="Heitman J."/>
            <person name="Chen Y."/>
            <person name="Sun S."/>
            <person name="Springer D."/>
            <person name="Dromer F."/>
            <person name="Young S."/>
            <person name="Zeng Q."/>
            <person name="Chapman S."/>
            <person name="Gujja S."/>
            <person name="Saif S."/>
            <person name="Birren B."/>
        </authorList>
    </citation>
    <scope>NUCLEOTIDE SEQUENCE [LARGE SCALE GENOMIC DNA]</scope>
    <source>
        <strain evidence="9 10">ATCC 28783</strain>
    </source>
</reference>
<dbReference type="FunCoup" id="A0A4Q1BUU5">
    <property type="interactions" value="47"/>
</dbReference>
<keyword evidence="10" id="KW-1185">Reference proteome</keyword>
<dbReference type="InParanoid" id="A0A4Q1BUU5"/>
<comment type="similarity">
    <text evidence="1">Belongs to the isochorismatase family.</text>
</comment>
<dbReference type="VEuPathDB" id="FungiDB:TREMEDRAFT_68316"/>
<evidence type="ECO:0000256" key="1">
    <source>
        <dbReference type="ARBA" id="ARBA00006336"/>
    </source>
</evidence>
<keyword evidence="3" id="KW-0479">Metal-binding</keyword>
<evidence type="ECO:0000256" key="6">
    <source>
        <dbReference type="ARBA" id="ARBA00039017"/>
    </source>
</evidence>
<evidence type="ECO:0000313" key="9">
    <source>
        <dbReference type="EMBL" id="RXK41772.1"/>
    </source>
</evidence>
<dbReference type="InterPro" id="IPR036380">
    <property type="entry name" value="Isochorismatase-like_sf"/>
</dbReference>
<comment type="pathway">
    <text evidence="5">Cofactor biosynthesis; nicotinate biosynthesis; nicotinate from nicotinamide: step 1/1.</text>
</comment>
<dbReference type="PANTHER" id="PTHR11080:SF2">
    <property type="entry name" value="LD05707P"/>
    <property type="match status" value="1"/>
</dbReference>
<dbReference type="Proteomes" id="UP000289152">
    <property type="component" value="Unassembled WGS sequence"/>
</dbReference>
<evidence type="ECO:0000256" key="2">
    <source>
        <dbReference type="ARBA" id="ARBA00022642"/>
    </source>
</evidence>
<keyword evidence="2" id="KW-0662">Pyridine nucleotide biosynthesis</keyword>
<protein>
    <recommendedName>
        <fullName evidence="6">nicotinamidase</fullName>
        <ecNumber evidence="6">3.5.1.19</ecNumber>
    </recommendedName>
    <alternativeName>
        <fullName evidence="7">Nicotinamide deamidase</fullName>
    </alternativeName>
</protein>
<comment type="caution">
    <text evidence="9">The sequence shown here is derived from an EMBL/GenBank/DDBJ whole genome shotgun (WGS) entry which is preliminary data.</text>
</comment>
<dbReference type="AlphaFoldDB" id="A0A4Q1BUU5"/>
<dbReference type="InterPro" id="IPR052347">
    <property type="entry name" value="Isochorismatase_Nicotinamidase"/>
</dbReference>
<dbReference type="Pfam" id="PF00857">
    <property type="entry name" value="Isochorismatase"/>
    <property type="match status" value="1"/>
</dbReference>
<dbReference type="EMBL" id="SDIL01000006">
    <property type="protein sequence ID" value="RXK41772.1"/>
    <property type="molecule type" value="Genomic_DNA"/>
</dbReference>
<dbReference type="PANTHER" id="PTHR11080">
    <property type="entry name" value="PYRAZINAMIDASE/NICOTINAMIDASE"/>
    <property type="match status" value="1"/>
</dbReference>
<dbReference type="GO" id="GO:0046872">
    <property type="term" value="F:metal ion binding"/>
    <property type="evidence" value="ECO:0007669"/>
    <property type="project" value="UniProtKB-KW"/>
</dbReference>
<sequence>MTRTALIVVDVQYDFLPHGSLAIPDGDRILSPINKLLDVEEGWDWTIVVASQDYHPPGHISFASTHDAQPFTSRIVTDVHGRTYEQMMWPDHCIACHKCLEAYSAFEGYLLAPESTTSSDATHDRPVDPPVSSRETELARYLSLNRIQKVVVVGLALDYCVQSTALSSLEAGFPTAVFLPGTAGTSVEGETTAISAVKEKGGVVVIEKELRKWIQ</sequence>
<keyword evidence="4" id="KW-0378">Hydrolase</keyword>
<evidence type="ECO:0000259" key="8">
    <source>
        <dbReference type="Pfam" id="PF00857"/>
    </source>
</evidence>
<evidence type="ECO:0000256" key="3">
    <source>
        <dbReference type="ARBA" id="ARBA00022723"/>
    </source>
</evidence>
<dbReference type="InterPro" id="IPR000868">
    <property type="entry name" value="Isochorismatase-like_dom"/>
</dbReference>
<evidence type="ECO:0000256" key="4">
    <source>
        <dbReference type="ARBA" id="ARBA00022801"/>
    </source>
</evidence>
<organism evidence="9 10">
    <name type="scientific">Tremella mesenterica</name>
    <name type="common">Jelly fungus</name>
    <dbReference type="NCBI Taxonomy" id="5217"/>
    <lineage>
        <taxon>Eukaryota</taxon>
        <taxon>Fungi</taxon>
        <taxon>Dikarya</taxon>
        <taxon>Basidiomycota</taxon>
        <taxon>Agaricomycotina</taxon>
        <taxon>Tremellomycetes</taxon>
        <taxon>Tremellales</taxon>
        <taxon>Tremellaceae</taxon>
        <taxon>Tremella</taxon>
    </lineage>
</organism>
<name>A0A4Q1BUU5_TREME</name>
<evidence type="ECO:0000313" key="10">
    <source>
        <dbReference type="Proteomes" id="UP000289152"/>
    </source>
</evidence>
<dbReference type="STRING" id="5217.A0A4Q1BUU5"/>
<feature type="domain" description="Isochorismatase-like" evidence="8">
    <location>
        <begin position="4"/>
        <end position="205"/>
    </location>
</feature>
<dbReference type="GO" id="GO:0008936">
    <property type="term" value="F:nicotinamidase activity"/>
    <property type="evidence" value="ECO:0007669"/>
    <property type="project" value="UniProtKB-EC"/>
</dbReference>
<dbReference type="EC" id="3.5.1.19" evidence="6"/>
<dbReference type="OrthoDB" id="1739143at2759"/>